<sequence length="330" mass="38831">MENNRTVFIDYLKVIGLLCIILAHISTDESILQIRNFDVPLMVIISGFLAVNSFKRNLKQNRSFLRYYWKRISRLLFPTWTFLIIFFIVMAFLPINGIYHYDADFILNSFLLLDGLPYVWIIRIFLICTFITPVIYYFDKIENDYIQFLILLLIYILYELSIFLKINETNIIFEFILAYVIPYGIIYLLGMISTKTSPKMDRNVSIICLIAFIIQAVIIYLNTGIFQPTQIMKYPPTVYYISYALFVSFMLLSIFKRIDLKPNRVIEFCSKSSLWIYLWHILFLTVIPLIFGELNWILSYIIIVVCAVGATYIQNKILDLTNADIKVLRG</sequence>
<reference evidence="3 4" key="1">
    <citation type="submission" date="2016-10" db="EMBL/GenBank/DDBJ databases">
        <authorList>
            <person name="de Groot N.N."/>
        </authorList>
    </citation>
    <scope>NUCLEOTIDE SEQUENCE [LARGE SCALE GENOMIC DNA]</scope>
    <source>
        <strain evidence="3 4">DSM 11978</strain>
    </source>
</reference>
<dbReference type="EMBL" id="FOAK01000002">
    <property type="protein sequence ID" value="SEK41734.1"/>
    <property type="molecule type" value="Genomic_DNA"/>
</dbReference>
<dbReference type="STRING" id="190974.SAMN05216439_0902"/>
<feature type="transmembrane region" description="Helical" evidence="1">
    <location>
        <begin position="204"/>
        <end position="225"/>
    </location>
</feature>
<evidence type="ECO:0000313" key="3">
    <source>
        <dbReference type="EMBL" id="SEK41734.1"/>
    </source>
</evidence>
<proteinExistence type="predicted"/>
<gene>
    <name evidence="3" type="ORF">SAMN05216439_0902</name>
</gene>
<feature type="transmembrane region" description="Helical" evidence="1">
    <location>
        <begin position="75"/>
        <end position="98"/>
    </location>
</feature>
<keyword evidence="1" id="KW-1133">Transmembrane helix</keyword>
<keyword evidence="1" id="KW-0472">Membrane</keyword>
<keyword evidence="1" id="KW-0812">Transmembrane</keyword>
<accession>A0A1H7GUM9</accession>
<organism evidence="3 4">
    <name type="scientific">Methanobrevibacter gottschalkii</name>
    <dbReference type="NCBI Taxonomy" id="190974"/>
    <lineage>
        <taxon>Archaea</taxon>
        <taxon>Methanobacteriati</taxon>
        <taxon>Methanobacteriota</taxon>
        <taxon>Methanomada group</taxon>
        <taxon>Methanobacteria</taxon>
        <taxon>Methanobacteriales</taxon>
        <taxon>Methanobacteriaceae</taxon>
        <taxon>Methanobrevibacter</taxon>
    </lineage>
</organism>
<evidence type="ECO:0000256" key="1">
    <source>
        <dbReference type="SAM" id="Phobius"/>
    </source>
</evidence>
<protein>
    <submittedName>
        <fullName evidence="3">Fucose 4-O-acetylase</fullName>
    </submittedName>
</protein>
<feature type="transmembrane region" description="Helical" evidence="1">
    <location>
        <begin position="297"/>
        <end position="313"/>
    </location>
</feature>
<dbReference type="InterPro" id="IPR002656">
    <property type="entry name" value="Acyl_transf_3_dom"/>
</dbReference>
<feature type="transmembrane region" description="Helical" evidence="1">
    <location>
        <begin position="145"/>
        <end position="166"/>
    </location>
</feature>
<feature type="transmembrane region" description="Helical" evidence="1">
    <location>
        <begin position="37"/>
        <end position="54"/>
    </location>
</feature>
<dbReference type="Proteomes" id="UP000199506">
    <property type="component" value="Unassembled WGS sequence"/>
</dbReference>
<feature type="transmembrane region" description="Helical" evidence="1">
    <location>
        <begin position="237"/>
        <end position="254"/>
    </location>
</feature>
<dbReference type="AlphaFoldDB" id="A0A1H7GUM9"/>
<feature type="transmembrane region" description="Helical" evidence="1">
    <location>
        <begin position="7"/>
        <end position="25"/>
    </location>
</feature>
<feature type="domain" description="Acyltransferase 3" evidence="2">
    <location>
        <begin position="8"/>
        <end position="313"/>
    </location>
</feature>
<feature type="transmembrane region" description="Helical" evidence="1">
    <location>
        <begin position="274"/>
        <end position="291"/>
    </location>
</feature>
<dbReference type="RefSeq" id="WP_069575352.1">
    <property type="nucleotide sequence ID" value="NZ_FOAK01000002.1"/>
</dbReference>
<dbReference type="GO" id="GO:0016747">
    <property type="term" value="F:acyltransferase activity, transferring groups other than amino-acyl groups"/>
    <property type="evidence" value="ECO:0007669"/>
    <property type="project" value="InterPro"/>
</dbReference>
<evidence type="ECO:0000313" key="4">
    <source>
        <dbReference type="Proteomes" id="UP000199506"/>
    </source>
</evidence>
<evidence type="ECO:0000259" key="2">
    <source>
        <dbReference type="Pfam" id="PF01757"/>
    </source>
</evidence>
<feature type="transmembrane region" description="Helical" evidence="1">
    <location>
        <begin position="172"/>
        <end position="192"/>
    </location>
</feature>
<name>A0A1H7GUM9_9EURY</name>
<dbReference type="Pfam" id="PF01757">
    <property type="entry name" value="Acyl_transf_3"/>
    <property type="match status" value="1"/>
</dbReference>
<feature type="transmembrane region" description="Helical" evidence="1">
    <location>
        <begin position="118"/>
        <end position="138"/>
    </location>
</feature>